<dbReference type="InterPro" id="IPR050673">
    <property type="entry name" value="Mito_inner_translocase_sub"/>
</dbReference>
<dbReference type="InterPro" id="IPR004217">
    <property type="entry name" value="Tim10-like"/>
</dbReference>
<keyword evidence="8" id="KW-0143">Chaperone</keyword>
<dbReference type="GO" id="GO:0015031">
    <property type="term" value="P:protein transport"/>
    <property type="evidence" value="ECO:0007669"/>
    <property type="project" value="UniProtKB-KW"/>
</dbReference>
<gene>
    <name evidence="11" type="primary">LOC129927808</name>
</gene>
<comment type="subunit">
    <text evidence="8">Heterohexamer.</text>
</comment>
<proteinExistence type="inferred from homology"/>
<dbReference type="GeneID" id="129927808"/>
<evidence type="ECO:0000259" key="9">
    <source>
        <dbReference type="Pfam" id="PF02953"/>
    </source>
</evidence>
<accession>A0A9W3B6Z9</accession>
<dbReference type="GO" id="GO:0046872">
    <property type="term" value="F:metal ion binding"/>
    <property type="evidence" value="ECO:0007669"/>
    <property type="project" value="UniProtKB-KW"/>
</dbReference>
<dbReference type="SUPFAM" id="SSF144122">
    <property type="entry name" value="Tim10-like"/>
    <property type="match status" value="1"/>
</dbReference>
<dbReference type="OrthoDB" id="1551503at2759"/>
<evidence type="ECO:0000256" key="5">
    <source>
        <dbReference type="ARBA" id="ARBA00023010"/>
    </source>
</evidence>
<dbReference type="Proteomes" id="UP001165740">
    <property type="component" value="Chromosome 8"/>
</dbReference>
<evidence type="ECO:0000256" key="1">
    <source>
        <dbReference type="ARBA" id="ARBA00022448"/>
    </source>
</evidence>
<evidence type="ECO:0000256" key="2">
    <source>
        <dbReference type="ARBA" id="ARBA00022723"/>
    </source>
</evidence>
<keyword evidence="8" id="KW-0999">Mitochondrion inner membrane</keyword>
<evidence type="ECO:0000313" key="10">
    <source>
        <dbReference type="Proteomes" id="UP001165740"/>
    </source>
</evidence>
<dbReference type="AlphaFoldDB" id="A0A9W3B6Z9"/>
<organism evidence="10 11">
    <name type="scientific">Biomphalaria glabrata</name>
    <name type="common">Bloodfluke planorb</name>
    <name type="synonym">Freshwater snail</name>
    <dbReference type="NCBI Taxonomy" id="6526"/>
    <lineage>
        <taxon>Eukaryota</taxon>
        <taxon>Metazoa</taxon>
        <taxon>Spiralia</taxon>
        <taxon>Lophotrochozoa</taxon>
        <taxon>Mollusca</taxon>
        <taxon>Gastropoda</taxon>
        <taxon>Heterobranchia</taxon>
        <taxon>Euthyneura</taxon>
        <taxon>Panpulmonata</taxon>
        <taxon>Hygrophila</taxon>
        <taxon>Lymnaeoidea</taxon>
        <taxon>Planorbidae</taxon>
        <taxon>Biomphalaria</taxon>
    </lineage>
</organism>
<evidence type="ECO:0000256" key="4">
    <source>
        <dbReference type="ARBA" id="ARBA00022927"/>
    </source>
</evidence>
<comment type="subcellular location">
    <subcellularLocation>
        <location evidence="8">Mitochondrion inner membrane</location>
        <topology evidence="8">Peripheral membrane protein</topology>
        <orientation evidence="8">Intermembrane side</orientation>
    </subcellularLocation>
</comment>
<keyword evidence="10" id="KW-1185">Reference proteome</keyword>
<reference evidence="11" key="1">
    <citation type="submission" date="2025-08" db="UniProtKB">
        <authorList>
            <consortium name="RefSeq"/>
        </authorList>
    </citation>
    <scope>IDENTIFICATION</scope>
</reference>
<dbReference type="PANTHER" id="PTHR13172">
    <property type="entry name" value="MITOCHONDRIAL IMPORT INNER MEMBRANE TRANSLOCASE SUBUNIT TIM9B"/>
    <property type="match status" value="1"/>
</dbReference>
<comment type="function">
    <text evidence="8">Mitochondrial intermembrane chaperone that participates in the import and insertion of some multi-pass transmembrane proteins into the mitochondrial inner membrane. Also required for the transfer of beta-barrel precursors from the TOM complex to the sorting and assembly machinery (SAM complex) of the outer membrane. Acts as a chaperone-like protein that protects the hydrophobic precursors from aggregation and guide them through the mitochondrial intermembrane space.</text>
</comment>
<dbReference type="InterPro" id="IPR035427">
    <property type="entry name" value="Tim10-like_dom_sf"/>
</dbReference>
<dbReference type="RefSeq" id="XP_055895206.1">
    <property type="nucleotide sequence ID" value="XM_056039231.1"/>
</dbReference>
<evidence type="ECO:0000313" key="11">
    <source>
        <dbReference type="RefSeq" id="XP_055895206.1"/>
    </source>
</evidence>
<keyword evidence="2" id="KW-0479">Metal-binding</keyword>
<sequence length="119" mass="13901">MVSNGWAQCQKRGSCVEFILFRFKSSVKKMSNTLTNEAHQRSLKDFLTLYNTISEYCFSRCISTFNERFATQTETSCVDVCTSNYVQYNQMFMFKFVDHQEQRKQNLPNSVIQEGGNET</sequence>
<comment type="similarity">
    <text evidence="8">Belongs to the small Tim family.</text>
</comment>
<name>A0A9W3B6Z9_BIOGL</name>
<comment type="domain">
    <text evidence="8">The twin CX3C motif contains 4 conserved Cys residues that form 2 disulfide bonds in the mitochondrial intermembrane space.</text>
</comment>
<keyword evidence="7 8" id="KW-1015">Disulfide bond</keyword>
<dbReference type="GO" id="GO:0005743">
    <property type="term" value="C:mitochondrial inner membrane"/>
    <property type="evidence" value="ECO:0007669"/>
    <property type="project" value="UniProtKB-SubCell"/>
</dbReference>
<evidence type="ECO:0000256" key="6">
    <source>
        <dbReference type="ARBA" id="ARBA00023128"/>
    </source>
</evidence>
<keyword evidence="5 8" id="KW-0811">Translocation</keyword>
<evidence type="ECO:0000256" key="8">
    <source>
        <dbReference type="RuleBase" id="RU367043"/>
    </source>
</evidence>
<keyword evidence="8" id="KW-0472">Membrane</keyword>
<dbReference type="Pfam" id="PF02953">
    <property type="entry name" value="zf-Tim10_DDP"/>
    <property type="match status" value="1"/>
</dbReference>
<keyword evidence="4 8" id="KW-0653">Protein transport</keyword>
<protein>
    <recommendedName>
        <fullName evidence="8">Mitochondrial import inner membrane translocase subunit</fullName>
    </recommendedName>
</protein>
<dbReference type="Gene3D" id="1.10.287.810">
    <property type="entry name" value="Mitochondrial import inner membrane translocase subunit tim13 like domains"/>
    <property type="match status" value="1"/>
</dbReference>
<evidence type="ECO:0000256" key="3">
    <source>
        <dbReference type="ARBA" id="ARBA00022833"/>
    </source>
</evidence>
<feature type="domain" description="Tim10-like" evidence="9">
    <location>
        <begin position="38"/>
        <end position="95"/>
    </location>
</feature>
<keyword evidence="6 8" id="KW-0496">Mitochondrion</keyword>
<keyword evidence="3" id="KW-0862">Zinc</keyword>
<keyword evidence="1 8" id="KW-0813">Transport</keyword>
<evidence type="ECO:0000256" key="7">
    <source>
        <dbReference type="ARBA" id="ARBA00023157"/>
    </source>
</evidence>